<evidence type="ECO:0000313" key="1">
    <source>
        <dbReference type="EMBL" id="KAJ9089272.1"/>
    </source>
</evidence>
<keyword evidence="2" id="KW-1185">Reference proteome</keyword>
<accession>A0ACC2UQR9</accession>
<comment type="caution">
    <text evidence="1">The sequence shown here is derived from an EMBL/GenBank/DDBJ whole genome shotgun (WGS) entry which is preliminary data.</text>
</comment>
<reference evidence="1" key="1">
    <citation type="submission" date="2022-04" db="EMBL/GenBank/DDBJ databases">
        <title>Genome of the entomopathogenic fungus Entomophthora muscae.</title>
        <authorList>
            <person name="Elya C."/>
            <person name="Lovett B.R."/>
            <person name="Lee E."/>
            <person name="Macias A.M."/>
            <person name="Hajek A.E."/>
            <person name="De Bivort B.L."/>
            <person name="Kasson M.T."/>
            <person name="De Fine Licht H.H."/>
            <person name="Stajich J.E."/>
        </authorList>
    </citation>
    <scope>NUCLEOTIDE SEQUENCE</scope>
    <source>
        <strain evidence="1">Berkeley</strain>
    </source>
</reference>
<dbReference type="EMBL" id="QTSX02000056">
    <property type="protein sequence ID" value="KAJ9089272.1"/>
    <property type="molecule type" value="Genomic_DNA"/>
</dbReference>
<protein>
    <submittedName>
        <fullName evidence="1">Uncharacterized protein</fullName>
    </submittedName>
</protein>
<gene>
    <name evidence="1" type="ORF">DSO57_1014612</name>
</gene>
<organism evidence="1 2">
    <name type="scientific">Entomophthora muscae</name>
    <dbReference type="NCBI Taxonomy" id="34485"/>
    <lineage>
        <taxon>Eukaryota</taxon>
        <taxon>Fungi</taxon>
        <taxon>Fungi incertae sedis</taxon>
        <taxon>Zoopagomycota</taxon>
        <taxon>Entomophthoromycotina</taxon>
        <taxon>Entomophthoromycetes</taxon>
        <taxon>Entomophthorales</taxon>
        <taxon>Entomophthoraceae</taxon>
        <taxon>Entomophthora</taxon>
    </lineage>
</organism>
<evidence type="ECO:0000313" key="2">
    <source>
        <dbReference type="Proteomes" id="UP001165960"/>
    </source>
</evidence>
<dbReference type="Proteomes" id="UP001165960">
    <property type="component" value="Unassembled WGS sequence"/>
</dbReference>
<sequence length="91" mass="10335">MVCIGQVLEENLAPGIFDADFMRFNIFRDELIGVSIGARWNSDIIQIWNSSAQAAPNAKMIDAIYLAVEKDIISSPFYKAHKDHADFQRKF</sequence>
<name>A0ACC2UQR9_9FUNG</name>
<proteinExistence type="predicted"/>